<dbReference type="KEGG" id="csh:Closa_3547"/>
<evidence type="ECO:0000313" key="1">
    <source>
        <dbReference type="EMBL" id="ADL06071.1"/>
    </source>
</evidence>
<reference evidence="1" key="1">
    <citation type="submission" date="2010-07" db="EMBL/GenBank/DDBJ databases">
        <title>Complete sequence of Clostridium saccharolyticum WM1.</title>
        <authorList>
            <consortium name="US DOE Joint Genome Institute"/>
            <person name="Lucas S."/>
            <person name="Copeland A."/>
            <person name="Lapidus A."/>
            <person name="Cheng J.-F."/>
            <person name="Bruce D."/>
            <person name="Goodwin L."/>
            <person name="Pitluck S."/>
            <person name="Chertkov O."/>
            <person name="Detter J.C."/>
            <person name="Han C."/>
            <person name="Tapia R."/>
            <person name="Land M."/>
            <person name="Hauser L."/>
            <person name="Chang Y.-J."/>
            <person name="Jeffries C."/>
            <person name="Kyrpides N."/>
            <person name="Ivanova N."/>
            <person name="Mikhailova N."/>
            <person name="Mouttaki H."/>
            <person name="Lin L."/>
            <person name="Zhou J."/>
            <person name="Hemme C.L."/>
            <person name="Woyke T."/>
        </authorList>
    </citation>
    <scope>NUCLEOTIDE SEQUENCE [LARGE SCALE GENOMIC DNA]</scope>
    <source>
        <strain evidence="1">WM1</strain>
    </source>
</reference>
<dbReference type="eggNOG" id="ENOG5033VUT">
    <property type="taxonomic scope" value="Bacteria"/>
</dbReference>
<organism evidence="1 2">
    <name type="scientific">Lacrimispora saccharolytica (strain ATCC 35040 / DSM 2544 / NRCC 2533 / WM1)</name>
    <name type="common">Clostridium saccharolyticum</name>
    <dbReference type="NCBI Taxonomy" id="610130"/>
    <lineage>
        <taxon>Bacteria</taxon>
        <taxon>Bacillati</taxon>
        <taxon>Bacillota</taxon>
        <taxon>Clostridia</taxon>
        <taxon>Lachnospirales</taxon>
        <taxon>Lachnospiraceae</taxon>
        <taxon>Lacrimispora</taxon>
    </lineage>
</organism>
<sequence length="153" mass="17434">MYNYIVKLEIANDKKREEFDLRTIKSEIQKAIDKYHALKTVRNKKSLTFSVEQKVLEIKIESPVQLDVPSKALAKFTRLLLELSPALAGTINNGRVFQSVQTSIPPSDIDRISSCDTLKKIIDLFCGELQTNANLELQRKIKALLFNVEEVID</sequence>
<name>D9RAM4_LACSW</name>
<proteinExistence type="predicted"/>
<dbReference type="EMBL" id="CP002109">
    <property type="protein sequence ID" value="ADL06071.1"/>
    <property type="molecule type" value="Genomic_DNA"/>
</dbReference>
<protein>
    <submittedName>
        <fullName evidence="1">Transcriptional regulator, XRE family</fullName>
    </submittedName>
</protein>
<gene>
    <name evidence="1" type="ordered locus">Closa_3547</name>
</gene>
<keyword evidence="2" id="KW-1185">Reference proteome</keyword>
<dbReference type="PaxDb" id="610130-Closa_3547"/>
<dbReference type="STRING" id="610130.Closa_3547"/>
<dbReference type="AlphaFoldDB" id="D9RAM4"/>
<accession>D9RAM4</accession>
<dbReference type="HOGENOM" id="CLU_1710101_0_0_9"/>
<dbReference type="RefSeq" id="WP_013274137.1">
    <property type="nucleotide sequence ID" value="NC_014376.1"/>
</dbReference>
<evidence type="ECO:0000313" key="2">
    <source>
        <dbReference type="Proteomes" id="UP000001662"/>
    </source>
</evidence>
<dbReference type="OrthoDB" id="9839960at2"/>
<dbReference type="Proteomes" id="UP000001662">
    <property type="component" value="Chromosome"/>
</dbReference>